<comment type="caution">
    <text evidence="2">The sequence shown here is derived from an EMBL/GenBank/DDBJ whole genome shotgun (WGS) entry which is preliminary data.</text>
</comment>
<feature type="transmembrane region" description="Helical" evidence="1">
    <location>
        <begin position="15"/>
        <end position="42"/>
    </location>
</feature>
<name>A0A2I1I1H4_9ACTO</name>
<organism evidence="2 3">
    <name type="scientific">Schaalia odontolytica</name>
    <dbReference type="NCBI Taxonomy" id="1660"/>
    <lineage>
        <taxon>Bacteria</taxon>
        <taxon>Bacillati</taxon>
        <taxon>Actinomycetota</taxon>
        <taxon>Actinomycetes</taxon>
        <taxon>Actinomycetales</taxon>
        <taxon>Actinomycetaceae</taxon>
        <taxon>Schaalia</taxon>
    </lineage>
</organism>
<keyword evidence="1" id="KW-0812">Transmembrane</keyword>
<dbReference type="Proteomes" id="UP000234198">
    <property type="component" value="Unassembled WGS sequence"/>
</dbReference>
<proteinExistence type="predicted"/>
<gene>
    <name evidence="2" type="ORF">CYJ22_02430</name>
</gene>
<reference evidence="2 3" key="1">
    <citation type="submission" date="2017-12" db="EMBL/GenBank/DDBJ databases">
        <title>Phylogenetic diversity of female urinary microbiome.</title>
        <authorList>
            <person name="Thomas-White K."/>
            <person name="Wolfe A.J."/>
        </authorList>
    </citation>
    <scope>NUCLEOTIDE SEQUENCE [LARGE SCALE GENOMIC DNA]</scope>
    <source>
        <strain evidence="2 3">UMB0018</strain>
    </source>
</reference>
<evidence type="ECO:0000313" key="3">
    <source>
        <dbReference type="Proteomes" id="UP000234198"/>
    </source>
</evidence>
<dbReference type="RefSeq" id="WP_101600835.1">
    <property type="nucleotide sequence ID" value="NZ_PKKM01000003.1"/>
</dbReference>
<keyword evidence="1" id="KW-1133">Transmembrane helix</keyword>
<keyword evidence="1" id="KW-0472">Membrane</keyword>
<evidence type="ECO:0000313" key="2">
    <source>
        <dbReference type="EMBL" id="PKY64987.1"/>
    </source>
</evidence>
<sequence>MQFDESGPNTHTRRYWVSATIGIGAMLVFAILSVILLLGVLFGSPSIKPIADSLFPWSLLVLVVAGAAMFVANLRPHTQVDADS</sequence>
<evidence type="ECO:0000256" key="1">
    <source>
        <dbReference type="SAM" id="Phobius"/>
    </source>
</evidence>
<accession>A0A2I1I1H4</accession>
<protein>
    <submittedName>
        <fullName evidence="2">Uncharacterized protein</fullName>
    </submittedName>
</protein>
<dbReference type="EMBL" id="PKKM01000003">
    <property type="protein sequence ID" value="PKY64987.1"/>
    <property type="molecule type" value="Genomic_DNA"/>
</dbReference>
<dbReference type="AlphaFoldDB" id="A0A2I1I1H4"/>
<feature type="transmembrane region" description="Helical" evidence="1">
    <location>
        <begin position="54"/>
        <end position="74"/>
    </location>
</feature>